<evidence type="ECO:0000313" key="2">
    <source>
        <dbReference type="Proteomes" id="UP000249661"/>
    </source>
</evidence>
<gene>
    <name evidence="1" type="ORF">BO66DRAFT_379524</name>
</gene>
<reference evidence="1" key="1">
    <citation type="submission" date="2018-02" db="EMBL/GenBank/DDBJ databases">
        <title>The genomes of Aspergillus section Nigri reveals drivers in fungal speciation.</title>
        <authorList>
            <consortium name="DOE Joint Genome Institute"/>
            <person name="Vesth T.C."/>
            <person name="Nybo J."/>
            <person name="Theobald S."/>
            <person name="Brandl J."/>
            <person name="Frisvad J.C."/>
            <person name="Nielsen K.F."/>
            <person name="Lyhne E.K."/>
            <person name="Kogle M.E."/>
            <person name="Kuo A."/>
            <person name="Riley R."/>
            <person name="Clum A."/>
            <person name="Nolan M."/>
            <person name="Lipzen A."/>
            <person name="Salamov A."/>
            <person name="Henrissat B."/>
            <person name="Wiebenga A."/>
            <person name="De vries R.P."/>
            <person name="Grigoriev I.V."/>
            <person name="Mortensen U.H."/>
            <person name="Andersen M.R."/>
            <person name="Baker S.E."/>
        </authorList>
    </citation>
    <scope>NUCLEOTIDE SEQUENCE</scope>
    <source>
        <strain evidence="1">CBS 121060</strain>
    </source>
</reference>
<evidence type="ECO:0000313" key="1">
    <source>
        <dbReference type="EMBL" id="RAH67471.1"/>
    </source>
</evidence>
<protein>
    <submittedName>
        <fullName evidence="1">Uncharacterized protein</fullName>
    </submittedName>
</protein>
<proteinExistence type="predicted"/>
<name>A0ACD1H165_9EURO</name>
<dbReference type="Proteomes" id="UP000249661">
    <property type="component" value="Unassembled WGS sequence"/>
</dbReference>
<sequence length="324" mass="37271">MMSDNSTTVTLAQMPQQNHLWVPEDDWTGVVDRQKRRRLQNRLNQRAYRMYSITFLNVMIIYSPALSGISGMKQKAINQSSASEGETTESTSNVLVQARNITTTTTTAHSTDSPRSHSPNETDDNDLDCHLIPQGALQFRRQFEVIARQSFRLGSPQIEHLVSLRRLNVHRAINENIRALGMTPAWMQPEDALSIFNLPVPGSSEAQIPPSLQPTPIQRLVPHHPWLDFFPFPRMREVMILAGDRLDEDELCRDLMAFWDTHNTGASLVVWGPPWDPRNWEATEEFVRKWRWLLVGSPELLVSTNWWRARRGVPALRWHQLGLQ</sequence>
<dbReference type="EMBL" id="KZ824974">
    <property type="protein sequence ID" value="RAH67471.1"/>
    <property type="molecule type" value="Genomic_DNA"/>
</dbReference>
<keyword evidence="2" id="KW-1185">Reference proteome</keyword>
<accession>A0ACD1H165</accession>
<organism evidence="1 2">
    <name type="scientific">Aspergillus aculeatinus CBS 121060</name>
    <dbReference type="NCBI Taxonomy" id="1448322"/>
    <lineage>
        <taxon>Eukaryota</taxon>
        <taxon>Fungi</taxon>
        <taxon>Dikarya</taxon>
        <taxon>Ascomycota</taxon>
        <taxon>Pezizomycotina</taxon>
        <taxon>Eurotiomycetes</taxon>
        <taxon>Eurotiomycetidae</taxon>
        <taxon>Eurotiales</taxon>
        <taxon>Aspergillaceae</taxon>
        <taxon>Aspergillus</taxon>
        <taxon>Aspergillus subgen. Circumdati</taxon>
    </lineage>
</organism>